<dbReference type="KEGG" id="jre:108987035"/>
<evidence type="ECO:0000256" key="5">
    <source>
        <dbReference type="ARBA" id="ARBA00023015"/>
    </source>
</evidence>
<dbReference type="PANTHER" id="PTHR31251:SF207">
    <property type="entry name" value="SQUAMOSA PROMOTER-BINDING-LIKE PROTEIN 13A-RELATED"/>
    <property type="match status" value="1"/>
</dbReference>
<keyword evidence="11" id="KW-1185">Reference proteome</keyword>
<dbReference type="Gene3D" id="4.10.1100.10">
    <property type="entry name" value="Transcription factor, SBP-box domain"/>
    <property type="match status" value="1"/>
</dbReference>
<dbReference type="Proteomes" id="UP000235220">
    <property type="component" value="Chromosome 10"/>
</dbReference>
<dbReference type="GeneID" id="108987035"/>
<keyword evidence="4" id="KW-0862">Zinc</keyword>
<evidence type="ECO:0000256" key="8">
    <source>
        <dbReference type="ARBA" id="ARBA00023242"/>
    </source>
</evidence>
<keyword evidence="7" id="KW-0804">Transcription</keyword>
<sequence>MLAMDWDWNDFAWDSIELEEKEDNSSFAGLVGPGSLGGQDNNNNNNGGGIMVDLKLRGISGLEERSVDGLKYRGPLKRTRVMSGTQNVSCLVDGCKSDLSICRDYYRRHRVCERHSKTPVVIVGGKEQRFCQQCSRFHSLGEFDDVKRSCRKRLDGHNLRRRKSQPEPLYLSSEEFRSSYKGSRILQFSNPHIYATTSLRGTWPGTVSSEAQAMVHNHYRGLRITEGQSIPNSFAVIYNEENKMFSFLQENGPKLCSQTTPEASIHQPLSNSIVSAESGRGGHSMLSGGPTQPIDLGYALYLLSSHPTQTSAMDLSHLVRSSVSHPSQSISSAQQLDEVSQYSCSHGIKDKSAAGLVLLPDSNETNFYCNGVFQEAFDALFESEASPTLPIWWE</sequence>
<keyword evidence="5" id="KW-0805">Transcription regulation</keyword>
<evidence type="ECO:0000256" key="4">
    <source>
        <dbReference type="ARBA" id="ARBA00022833"/>
    </source>
</evidence>
<evidence type="ECO:0000256" key="2">
    <source>
        <dbReference type="ARBA" id="ARBA00022723"/>
    </source>
</evidence>
<dbReference type="RefSeq" id="XP_018815420.1">
    <property type="nucleotide sequence ID" value="XM_018959875.2"/>
</dbReference>
<feature type="domain" description="SBP-type" evidence="10">
    <location>
        <begin position="87"/>
        <end position="164"/>
    </location>
</feature>
<dbReference type="InterPro" id="IPR036893">
    <property type="entry name" value="SBP_sf"/>
</dbReference>
<organism evidence="11 12">
    <name type="scientific">Juglans regia</name>
    <name type="common">English walnut</name>
    <dbReference type="NCBI Taxonomy" id="51240"/>
    <lineage>
        <taxon>Eukaryota</taxon>
        <taxon>Viridiplantae</taxon>
        <taxon>Streptophyta</taxon>
        <taxon>Embryophyta</taxon>
        <taxon>Tracheophyta</taxon>
        <taxon>Spermatophyta</taxon>
        <taxon>Magnoliopsida</taxon>
        <taxon>eudicotyledons</taxon>
        <taxon>Gunneridae</taxon>
        <taxon>Pentapetalae</taxon>
        <taxon>rosids</taxon>
        <taxon>fabids</taxon>
        <taxon>Fagales</taxon>
        <taxon>Juglandaceae</taxon>
        <taxon>Juglans</taxon>
    </lineage>
</organism>
<evidence type="ECO:0000256" key="6">
    <source>
        <dbReference type="ARBA" id="ARBA00023125"/>
    </source>
</evidence>
<keyword evidence="6" id="KW-0238">DNA-binding</keyword>
<dbReference type="Pfam" id="PF03110">
    <property type="entry name" value="SBP"/>
    <property type="match status" value="1"/>
</dbReference>
<dbReference type="InterPro" id="IPR004333">
    <property type="entry name" value="SBP_dom"/>
</dbReference>
<protein>
    <submittedName>
        <fullName evidence="12 13">Teosinte glume architecture 1-like</fullName>
    </submittedName>
</protein>
<reference evidence="12 13" key="1">
    <citation type="submission" date="2025-04" db="UniProtKB">
        <authorList>
            <consortium name="RefSeq"/>
        </authorList>
    </citation>
    <scope>IDENTIFICATION</scope>
    <source>
        <tissue evidence="12 13">Leaves</tissue>
    </source>
</reference>
<dbReference type="RefSeq" id="XP_035550794.1">
    <property type="nucleotide sequence ID" value="XM_035694901.1"/>
</dbReference>
<dbReference type="PANTHER" id="PTHR31251">
    <property type="entry name" value="SQUAMOSA PROMOTER-BINDING-LIKE PROTEIN 4"/>
    <property type="match status" value="1"/>
</dbReference>
<keyword evidence="2" id="KW-0479">Metal-binding</keyword>
<dbReference type="Gramene" id="Jr10_04750_p1">
    <property type="protein sequence ID" value="cds.Jr10_04750_p1"/>
    <property type="gene ID" value="Jr10_04750"/>
</dbReference>
<evidence type="ECO:0000259" key="10">
    <source>
        <dbReference type="PROSITE" id="PS51141"/>
    </source>
</evidence>
<comment type="subcellular location">
    <subcellularLocation>
        <location evidence="1">Nucleus</location>
    </subcellularLocation>
</comment>
<accession>A0A2I4E7Q7</accession>
<dbReference type="SUPFAM" id="SSF103612">
    <property type="entry name" value="SBT domain"/>
    <property type="match status" value="1"/>
</dbReference>
<evidence type="ECO:0000256" key="9">
    <source>
        <dbReference type="PROSITE-ProRule" id="PRU00470"/>
    </source>
</evidence>
<proteinExistence type="predicted"/>
<dbReference type="FunFam" id="4.10.1100.10:FF:000001">
    <property type="entry name" value="Squamosa promoter-binding-like protein 14"/>
    <property type="match status" value="1"/>
</dbReference>
<dbReference type="GO" id="GO:0008270">
    <property type="term" value="F:zinc ion binding"/>
    <property type="evidence" value="ECO:0007669"/>
    <property type="project" value="UniProtKB-KW"/>
</dbReference>
<gene>
    <name evidence="12" type="primary">LOC108987035</name>
    <name evidence="13" type="synonym">LOC118349597</name>
</gene>
<keyword evidence="8" id="KW-0539">Nucleus</keyword>
<evidence type="ECO:0000313" key="12">
    <source>
        <dbReference type="RefSeq" id="XP_018815420.1"/>
    </source>
</evidence>
<dbReference type="GO" id="GO:0005634">
    <property type="term" value="C:nucleus"/>
    <property type="evidence" value="ECO:0000318"/>
    <property type="project" value="GO_Central"/>
</dbReference>
<dbReference type="PROSITE" id="PS51141">
    <property type="entry name" value="ZF_SBP"/>
    <property type="match status" value="1"/>
</dbReference>
<name>A0A2I4E7Q7_JUGRE</name>
<dbReference type="InterPro" id="IPR044817">
    <property type="entry name" value="SBP-like"/>
</dbReference>
<dbReference type="GO" id="GO:0000976">
    <property type="term" value="F:transcription cis-regulatory region binding"/>
    <property type="evidence" value="ECO:0000318"/>
    <property type="project" value="GO_Central"/>
</dbReference>
<evidence type="ECO:0000256" key="7">
    <source>
        <dbReference type="ARBA" id="ARBA00023163"/>
    </source>
</evidence>
<evidence type="ECO:0000256" key="1">
    <source>
        <dbReference type="ARBA" id="ARBA00004123"/>
    </source>
</evidence>
<dbReference type="Gramene" id="Jr10_04780_p1">
    <property type="protein sequence ID" value="cds.Jr10_04780_p1"/>
    <property type="gene ID" value="Jr10_04780"/>
</dbReference>
<evidence type="ECO:0000313" key="11">
    <source>
        <dbReference type="Proteomes" id="UP000235220"/>
    </source>
</evidence>
<dbReference type="OrthoDB" id="514967at2759"/>
<dbReference type="AlphaFoldDB" id="A0A2I4E7Q7"/>
<evidence type="ECO:0000256" key="3">
    <source>
        <dbReference type="ARBA" id="ARBA00022771"/>
    </source>
</evidence>
<evidence type="ECO:0000313" key="13">
    <source>
        <dbReference type="RefSeq" id="XP_035550794.1"/>
    </source>
</evidence>
<keyword evidence="3 9" id="KW-0863">Zinc-finger</keyword>
<dbReference type="GO" id="GO:0001216">
    <property type="term" value="F:DNA-binding transcription activator activity"/>
    <property type="evidence" value="ECO:0000318"/>
    <property type="project" value="GO_Central"/>
</dbReference>
<dbReference type="STRING" id="51240.A0A2I4E7Q7"/>
<dbReference type="KEGG" id="jre:118349597"/>